<dbReference type="EMBL" id="DVMP01000103">
    <property type="protein sequence ID" value="HIU25969.1"/>
    <property type="molecule type" value="Genomic_DNA"/>
</dbReference>
<keyword evidence="6 8" id="KW-0456">Lyase</keyword>
<reference evidence="8" key="1">
    <citation type="submission" date="2020-10" db="EMBL/GenBank/DDBJ databases">
        <authorList>
            <person name="Gilroy R."/>
        </authorList>
    </citation>
    <scope>NUCLEOTIDE SEQUENCE</scope>
    <source>
        <strain evidence="8">ChiHcec3-6078</strain>
    </source>
</reference>
<evidence type="ECO:0000259" key="7">
    <source>
        <dbReference type="Pfam" id="PF05681"/>
    </source>
</evidence>
<reference evidence="8" key="2">
    <citation type="journal article" date="2021" name="PeerJ">
        <title>Extensive microbial diversity within the chicken gut microbiome revealed by metagenomics and culture.</title>
        <authorList>
            <person name="Gilroy R."/>
            <person name="Ravi A."/>
            <person name="Getino M."/>
            <person name="Pursley I."/>
            <person name="Horton D.L."/>
            <person name="Alikhan N.F."/>
            <person name="Baker D."/>
            <person name="Gharbi K."/>
            <person name="Hall N."/>
            <person name="Watson M."/>
            <person name="Adriaenssens E.M."/>
            <person name="Foster-Nyarko E."/>
            <person name="Jarju S."/>
            <person name="Secka A."/>
            <person name="Antonio M."/>
            <person name="Oren A."/>
            <person name="Chaudhuri R.R."/>
            <person name="La Ragione R."/>
            <person name="Hildebrand F."/>
            <person name="Pallen M.J."/>
        </authorList>
    </citation>
    <scope>NUCLEOTIDE SEQUENCE</scope>
    <source>
        <strain evidence="8">ChiHcec3-6078</strain>
    </source>
</reference>
<evidence type="ECO:0000256" key="5">
    <source>
        <dbReference type="ARBA" id="ARBA00023014"/>
    </source>
</evidence>
<evidence type="ECO:0000256" key="6">
    <source>
        <dbReference type="ARBA" id="ARBA00023239"/>
    </source>
</evidence>
<dbReference type="InterPro" id="IPR004646">
    <property type="entry name" value="Fe-S_hydro-lyase_TtdA-typ_cat"/>
</dbReference>
<dbReference type="AlphaFoldDB" id="A0A9D1I0L5"/>
<evidence type="ECO:0000256" key="4">
    <source>
        <dbReference type="ARBA" id="ARBA00023004"/>
    </source>
</evidence>
<dbReference type="Proteomes" id="UP000824090">
    <property type="component" value="Unassembled WGS sequence"/>
</dbReference>
<comment type="caution">
    <text evidence="8">The sequence shown here is derived from an EMBL/GenBank/DDBJ whole genome shotgun (WGS) entry which is preliminary data.</text>
</comment>
<accession>A0A9D1I0L5</accession>
<dbReference type="EC" id="4.2.1.2" evidence="8"/>
<evidence type="ECO:0000256" key="1">
    <source>
        <dbReference type="ARBA" id="ARBA00008876"/>
    </source>
</evidence>
<feature type="domain" description="Fe-S hydro-lyase tartrate dehydratase alpha-type catalytic" evidence="7">
    <location>
        <begin position="11"/>
        <end position="278"/>
    </location>
</feature>
<sequence length="280" mass="30200">MREIDVKMVEEAVAGMCVEANYFLGSDVKGCIAERLSEETWPVASDILKSIRKNIEKAGEGVFPLCQDTGMACVFLHIGQDIHFVGGSLEEAVNRGVARGYKEGYLRKSIVEDPLRRINTGDNTPACISYRITEGDRVRIIVAPKGFGSENMSAVRMLPPSAGEEGVKDFVVNTCLNAGANPCPPIVVGVGIGGTFDRAALMAKEALLIPLDAENADPYYRDMEEELLERINYLGIGPQGFGGRTTALGVKIKTAPTHIAGLPVAVNINCHVSRHKEVVL</sequence>
<keyword evidence="4" id="KW-0408">Iron</keyword>
<keyword evidence="3" id="KW-0479">Metal-binding</keyword>
<proteinExistence type="inferred from homology"/>
<evidence type="ECO:0000313" key="8">
    <source>
        <dbReference type="EMBL" id="HIU25969.1"/>
    </source>
</evidence>
<keyword evidence="5" id="KW-0411">Iron-sulfur</keyword>
<dbReference type="GO" id="GO:0004333">
    <property type="term" value="F:fumarate hydratase activity"/>
    <property type="evidence" value="ECO:0007669"/>
    <property type="project" value="UniProtKB-EC"/>
</dbReference>
<evidence type="ECO:0000256" key="2">
    <source>
        <dbReference type="ARBA" id="ARBA00022485"/>
    </source>
</evidence>
<organism evidence="8 9">
    <name type="scientific">Candidatus Allocopromorpha excrementigallinarum</name>
    <dbReference type="NCBI Taxonomy" id="2840742"/>
    <lineage>
        <taxon>Bacteria</taxon>
        <taxon>Bacillati</taxon>
        <taxon>Bacillota</taxon>
        <taxon>Clostridia</taxon>
        <taxon>Eubacteriales</taxon>
        <taxon>Eubacteriaceae</taxon>
        <taxon>Eubacteriaceae incertae sedis</taxon>
        <taxon>Candidatus Allocopromorpha</taxon>
    </lineage>
</organism>
<evidence type="ECO:0000313" key="9">
    <source>
        <dbReference type="Proteomes" id="UP000824090"/>
    </source>
</evidence>
<dbReference type="GO" id="GO:0051539">
    <property type="term" value="F:4 iron, 4 sulfur cluster binding"/>
    <property type="evidence" value="ECO:0007669"/>
    <property type="project" value="UniProtKB-KW"/>
</dbReference>
<protein>
    <submittedName>
        <fullName evidence="8">Fumarate hydratase</fullName>
        <ecNumber evidence="8">4.2.1.2</ecNumber>
    </submittedName>
</protein>
<name>A0A9D1I0L5_9FIRM</name>
<dbReference type="Pfam" id="PF05681">
    <property type="entry name" value="Fumerase"/>
    <property type="match status" value="1"/>
</dbReference>
<dbReference type="GO" id="GO:0046872">
    <property type="term" value="F:metal ion binding"/>
    <property type="evidence" value="ECO:0007669"/>
    <property type="project" value="UniProtKB-KW"/>
</dbReference>
<gene>
    <name evidence="8" type="ORF">IAC50_05690</name>
</gene>
<dbReference type="NCBIfam" id="NF004885">
    <property type="entry name" value="PRK06246.1"/>
    <property type="match status" value="1"/>
</dbReference>
<dbReference type="InterPro" id="IPR051208">
    <property type="entry name" value="Class-I_Fumarase/Tartrate_DH"/>
</dbReference>
<comment type="similarity">
    <text evidence="1">Belongs to the class-I fumarase family.</text>
</comment>
<keyword evidence="2" id="KW-0004">4Fe-4S</keyword>
<dbReference type="NCBIfam" id="TIGR00722">
    <property type="entry name" value="ttdA_fumA_fumB"/>
    <property type="match status" value="1"/>
</dbReference>
<dbReference type="PANTHER" id="PTHR30389:SF17">
    <property type="entry name" value="L(+)-TARTRATE DEHYDRATASE SUBUNIT ALPHA-RELATED"/>
    <property type="match status" value="1"/>
</dbReference>
<dbReference type="PANTHER" id="PTHR30389">
    <property type="entry name" value="FUMARATE HYDRATASE-RELATED"/>
    <property type="match status" value="1"/>
</dbReference>
<evidence type="ECO:0000256" key="3">
    <source>
        <dbReference type="ARBA" id="ARBA00022723"/>
    </source>
</evidence>